<protein>
    <submittedName>
        <fullName evidence="4">Probable carbohydrate esterase</fullName>
    </submittedName>
</protein>
<dbReference type="Proteomes" id="UP001151760">
    <property type="component" value="Unassembled WGS sequence"/>
</dbReference>
<evidence type="ECO:0000256" key="2">
    <source>
        <dbReference type="SAM" id="SignalP"/>
    </source>
</evidence>
<evidence type="ECO:0000313" key="5">
    <source>
        <dbReference type="Proteomes" id="UP001151760"/>
    </source>
</evidence>
<dbReference type="PANTHER" id="PTHR31988:SF26">
    <property type="entry name" value="SGNH HYDROLASE-TYPE ESTERASE DOMAIN-CONTAINING PROTEIN-RELATED"/>
    <property type="match status" value="1"/>
</dbReference>
<reference evidence="4" key="2">
    <citation type="submission" date="2022-01" db="EMBL/GenBank/DDBJ databases">
        <authorList>
            <person name="Yamashiro T."/>
            <person name="Shiraishi A."/>
            <person name="Satake H."/>
            <person name="Nakayama K."/>
        </authorList>
    </citation>
    <scope>NUCLEOTIDE SEQUENCE</scope>
</reference>
<feature type="domain" description="Sialate O-acetylesterase" evidence="3">
    <location>
        <begin position="19"/>
        <end position="191"/>
    </location>
</feature>
<feature type="chain" id="PRO_5045205226" evidence="2">
    <location>
        <begin position="18"/>
        <end position="382"/>
    </location>
</feature>
<dbReference type="Gene3D" id="3.40.50.1110">
    <property type="entry name" value="SGNH hydrolase"/>
    <property type="match status" value="1"/>
</dbReference>
<keyword evidence="5" id="KW-1185">Reference proteome</keyword>
<proteinExistence type="predicted"/>
<gene>
    <name evidence="4" type="ORF">Tco_0701830</name>
</gene>
<dbReference type="SUPFAM" id="SSF52266">
    <property type="entry name" value="SGNH hydrolase"/>
    <property type="match status" value="1"/>
</dbReference>
<feature type="signal peptide" evidence="2">
    <location>
        <begin position="1"/>
        <end position="17"/>
    </location>
</feature>
<dbReference type="EMBL" id="BQNB010009830">
    <property type="protein sequence ID" value="GJS68989.1"/>
    <property type="molecule type" value="Genomic_DNA"/>
</dbReference>
<accession>A0ABQ4XUA8</accession>
<organism evidence="4 5">
    <name type="scientific">Tanacetum coccineum</name>
    <dbReference type="NCBI Taxonomy" id="301880"/>
    <lineage>
        <taxon>Eukaryota</taxon>
        <taxon>Viridiplantae</taxon>
        <taxon>Streptophyta</taxon>
        <taxon>Embryophyta</taxon>
        <taxon>Tracheophyta</taxon>
        <taxon>Spermatophyta</taxon>
        <taxon>Magnoliopsida</taxon>
        <taxon>eudicotyledons</taxon>
        <taxon>Gunneridae</taxon>
        <taxon>Pentapetalae</taxon>
        <taxon>asterids</taxon>
        <taxon>campanulids</taxon>
        <taxon>Asterales</taxon>
        <taxon>Asteraceae</taxon>
        <taxon>Asteroideae</taxon>
        <taxon>Anthemideae</taxon>
        <taxon>Anthemidinae</taxon>
        <taxon>Tanacetum</taxon>
    </lineage>
</organism>
<keyword evidence="1" id="KW-0378">Hydrolase</keyword>
<dbReference type="PANTHER" id="PTHR31988">
    <property type="entry name" value="ESTERASE, PUTATIVE (DUF303)-RELATED"/>
    <property type="match status" value="1"/>
</dbReference>
<dbReference type="InterPro" id="IPR005181">
    <property type="entry name" value="SASA"/>
</dbReference>
<reference evidence="4" key="1">
    <citation type="journal article" date="2022" name="Int. J. Mol. Sci.">
        <title>Draft Genome of Tanacetum Coccineum: Genomic Comparison of Closely Related Tanacetum-Family Plants.</title>
        <authorList>
            <person name="Yamashiro T."/>
            <person name="Shiraishi A."/>
            <person name="Nakayama K."/>
            <person name="Satake H."/>
        </authorList>
    </citation>
    <scope>NUCLEOTIDE SEQUENCE</scope>
</reference>
<name>A0ABQ4XUA8_9ASTR</name>
<dbReference type="Pfam" id="PF04827">
    <property type="entry name" value="Plant_tran"/>
    <property type="match status" value="1"/>
</dbReference>
<evidence type="ECO:0000259" key="3">
    <source>
        <dbReference type="Pfam" id="PF03629"/>
    </source>
</evidence>
<sequence>MLAFVFLILHLVNAAYAGKNIIILAGQSNMSGRGGVVNNTWDGVVPLQSQPNQLILRLAANLTWVEARDPLHKDIDVHATCGLGPGMSFANSVLQRAPRMGPLGLVPCAVGGPRGTRISEWGRGGFLYKQLLRRSRVARRGGGVLRGILWFQGESDTVNVVDATMYKRRLANLFNNLRTDLRSPLLPIIQVWRKIQIWWELGDCNFSSYSEWNSLIFCNPPPNQASLFDDIVQMSFLWLNSRDAVGKVGISALVKCTSAIRQLAYDVVPDSLDEYLQIGDKTSRDCLMAFYNGVMKLYGEEFLRRPTQTVVEKLYAFHEEKHGLSRSNNDVNVLRQSTILNDLKVGKASEVSFVANDVNYKWGYYLTDGIYPKWAVLMKSIA</sequence>
<dbReference type="InterPro" id="IPR052940">
    <property type="entry name" value="Carb_Esterase_6"/>
</dbReference>
<keyword evidence="2" id="KW-0732">Signal</keyword>
<dbReference type="Pfam" id="PF03629">
    <property type="entry name" value="SASA"/>
    <property type="match status" value="1"/>
</dbReference>
<dbReference type="InterPro" id="IPR006912">
    <property type="entry name" value="Harbinger_derived_prot"/>
</dbReference>
<dbReference type="InterPro" id="IPR036514">
    <property type="entry name" value="SGNH_hydro_sf"/>
</dbReference>
<evidence type="ECO:0000256" key="1">
    <source>
        <dbReference type="ARBA" id="ARBA00022801"/>
    </source>
</evidence>
<evidence type="ECO:0000313" key="4">
    <source>
        <dbReference type="EMBL" id="GJS68989.1"/>
    </source>
</evidence>
<comment type="caution">
    <text evidence="4">The sequence shown here is derived from an EMBL/GenBank/DDBJ whole genome shotgun (WGS) entry which is preliminary data.</text>
</comment>